<dbReference type="EMBL" id="QDDL01000006">
    <property type="protein sequence ID" value="PVZ67657.1"/>
    <property type="molecule type" value="Genomic_DNA"/>
</dbReference>
<dbReference type="RefSeq" id="WP_116687852.1">
    <property type="nucleotide sequence ID" value="NZ_CAWNYD010000006.1"/>
</dbReference>
<dbReference type="EC" id="2.7.7.65" evidence="2"/>
<dbReference type="AlphaFoldDB" id="A0A2V1GVG4"/>
<comment type="catalytic activity">
    <reaction evidence="3">
        <text>2 GTP = 3',3'-c-di-GMP + 2 diphosphate</text>
        <dbReference type="Rhea" id="RHEA:24898"/>
        <dbReference type="ChEBI" id="CHEBI:33019"/>
        <dbReference type="ChEBI" id="CHEBI:37565"/>
        <dbReference type="ChEBI" id="CHEBI:58805"/>
        <dbReference type="EC" id="2.7.7.65"/>
    </reaction>
</comment>
<dbReference type="InterPro" id="IPR029787">
    <property type="entry name" value="Nucleotide_cyclase"/>
</dbReference>
<feature type="transmembrane region" description="Helical" evidence="4">
    <location>
        <begin position="144"/>
        <end position="162"/>
    </location>
</feature>
<accession>A0A2V1GVG4</accession>
<dbReference type="FunFam" id="3.30.70.270:FF:000001">
    <property type="entry name" value="Diguanylate cyclase domain protein"/>
    <property type="match status" value="1"/>
</dbReference>
<dbReference type="Pfam" id="PF00990">
    <property type="entry name" value="GGDEF"/>
    <property type="match status" value="1"/>
</dbReference>
<evidence type="ECO:0000256" key="3">
    <source>
        <dbReference type="ARBA" id="ARBA00034247"/>
    </source>
</evidence>
<keyword evidence="4" id="KW-1133">Transmembrane helix</keyword>
<sequence length="407" mass="45548">MRQIIFSLYGNCLNSGQRIIWQNGGNKRKTNLILDASIGQDPLLRQRLTFALGAWRSTWLNNLVFAAVLALLLQPVIQPIALAWWILSVLVVNSGRVFIGWKYEKNGQPASRYWYLIYAVSTLTSAIVWSAGSMILFPESSAKHQLYMIIVIGIIAHGASYHHSSSPRLLAAYLLILIPPSAIKILLSSNDQIDMTLKLIGTLILLVLALSAKRMCRTQTETMQLKEALRKMANIDSLTSIANRRAFDELLQKGWHQAKHRLQPYSVILLDIDHFKLYNDYLGHVNGDRALKLVAGAIRDSLERATDQVARYGGEEFAVLLPNTDAKGAKIIAEKIRNKIVGLNLEHKKSPTSNFITLSIGIATREQICSNMHCRQLVEEADSALYYAKSSGRNCSISYPQQFSRSA</sequence>
<evidence type="ECO:0000313" key="7">
    <source>
        <dbReference type="Proteomes" id="UP000244906"/>
    </source>
</evidence>
<dbReference type="PANTHER" id="PTHR45138">
    <property type="entry name" value="REGULATORY COMPONENTS OF SENSORY TRANSDUCTION SYSTEM"/>
    <property type="match status" value="1"/>
</dbReference>
<dbReference type="Gene3D" id="3.30.70.270">
    <property type="match status" value="1"/>
</dbReference>
<feature type="transmembrane region" description="Helical" evidence="4">
    <location>
        <begin position="83"/>
        <end position="101"/>
    </location>
</feature>
<dbReference type="PANTHER" id="PTHR45138:SF9">
    <property type="entry name" value="DIGUANYLATE CYCLASE DGCM-RELATED"/>
    <property type="match status" value="1"/>
</dbReference>
<feature type="transmembrane region" description="Helical" evidence="4">
    <location>
        <begin position="59"/>
        <end position="77"/>
    </location>
</feature>
<dbReference type="NCBIfam" id="TIGR00254">
    <property type="entry name" value="GGDEF"/>
    <property type="match status" value="1"/>
</dbReference>
<comment type="cofactor">
    <cofactor evidence="1">
        <name>Mg(2+)</name>
        <dbReference type="ChEBI" id="CHEBI:18420"/>
    </cofactor>
</comment>
<dbReference type="GO" id="GO:0005886">
    <property type="term" value="C:plasma membrane"/>
    <property type="evidence" value="ECO:0007669"/>
    <property type="project" value="TreeGrafter"/>
</dbReference>
<feature type="domain" description="GGDEF" evidence="5">
    <location>
        <begin position="263"/>
        <end position="401"/>
    </location>
</feature>
<evidence type="ECO:0000256" key="2">
    <source>
        <dbReference type="ARBA" id="ARBA00012528"/>
    </source>
</evidence>
<name>A0A2V1GVG4_9GAMM</name>
<keyword evidence="4" id="KW-0812">Transmembrane</keyword>
<dbReference type="InterPro" id="IPR043128">
    <property type="entry name" value="Rev_trsase/Diguanyl_cyclase"/>
</dbReference>
<evidence type="ECO:0000313" key="6">
    <source>
        <dbReference type="EMBL" id="PVZ67657.1"/>
    </source>
</evidence>
<evidence type="ECO:0000256" key="4">
    <source>
        <dbReference type="SAM" id="Phobius"/>
    </source>
</evidence>
<dbReference type="GO" id="GO:0052621">
    <property type="term" value="F:diguanylate cyclase activity"/>
    <property type="evidence" value="ECO:0007669"/>
    <property type="project" value="UniProtKB-EC"/>
</dbReference>
<dbReference type="GO" id="GO:0043709">
    <property type="term" value="P:cell adhesion involved in single-species biofilm formation"/>
    <property type="evidence" value="ECO:0007669"/>
    <property type="project" value="TreeGrafter"/>
</dbReference>
<dbReference type="InterPro" id="IPR050469">
    <property type="entry name" value="Diguanylate_Cyclase"/>
</dbReference>
<evidence type="ECO:0000259" key="5">
    <source>
        <dbReference type="PROSITE" id="PS50887"/>
    </source>
</evidence>
<dbReference type="Proteomes" id="UP000244906">
    <property type="component" value="Unassembled WGS sequence"/>
</dbReference>
<organism evidence="6 7">
    <name type="scientific">Pelagibaculum spongiae</name>
    <dbReference type="NCBI Taxonomy" id="2080658"/>
    <lineage>
        <taxon>Bacteria</taxon>
        <taxon>Pseudomonadati</taxon>
        <taxon>Pseudomonadota</taxon>
        <taxon>Gammaproteobacteria</taxon>
        <taxon>Oceanospirillales</taxon>
        <taxon>Pelagibaculum</taxon>
    </lineage>
</organism>
<gene>
    <name evidence="6" type="ORF">DC094_14565</name>
</gene>
<dbReference type="SMART" id="SM00267">
    <property type="entry name" value="GGDEF"/>
    <property type="match status" value="1"/>
</dbReference>
<dbReference type="PROSITE" id="PS50887">
    <property type="entry name" value="GGDEF"/>
    <property type="match status" value="1"/>
</dbReference>
<dbReference type="OrthoDB" id="9812260at2"/>
<dbReference type="GO" id="GO:1902201">
    <property type="term" value="P:negative regulation of bacterial-type flagellum-dependent cell motility"/>
    <property type="evidence" value="ECO:0007669"/>
    <property type="project" value="TreeGrafter"/>
</dbReference>
<protein>
    <recommendedName>
        <fullName evidence="2">diguanylate cyclase</fullName>
        <ecNumber evidence="2">2.7.7.65</ecNumber>
    </recommendedName>
</protein>
<proteinExistence type="predicted"/>
<dbReference type="CDD" id="cd01949">
    <property type="entry name" value="GGDEF"/>
    <property type="match status" value="1"/>
</dbReference>
<feature type="transmembrane region" description="Helical" evidence="4">
    <location>
        <begin position="199"/>
        <end position="216"/>
    </location>
</feature>
<keyword evidence="7" id="KW-1185">Reference proteome</keyword>
<dbReference type="InterPro" id="IPR000160">
    <property type="entry name" value="GGDEF_dom"/>
</dbReference>
<keyword evidence="4" id="KW-0472">Membrane</keyword>
<comment type="caution">
    <text evidence="6">The sequence shown here is derived from an EMBL/GenBank/DDBJ whole genome shotgun (WGS) entry which is preliminary data.</text>
</comment>
<feature type="transmembrane region" description="Helical" evidence="4">
    <location>
        <begin position="169"/>
        <end position="187"/>
    </location>
</feature>
<evidence type="ECO:0000256" key="1">
    <source>
        <dbReference type="ARBA" id="ARBA00001946"/>
    </source>
</evidence>
<dbReference type="SUPFAM" id="SSF55073">
    <property type="entry name" value="Nucleotide cyclase"/>
    <property type="match status" value="1"/>
</dbReference>
<reference evidence="6 7" key="1">
    <citation type="submission" date="2018-04" db="EMBL/GenBank/DDBJ databases">
        <title>Thalassorhabdus spongiae gen. nov., sp. nov., isolated from a marine sponge in South-West Iceland.</title>
        <authorList>
            <person name="Knobloch S."/>
            <person name="Daussin A."/>
            <person name="Johannsson R."/>
            <person name="Marteinsson V.T."/>
        </authorList>
    </citation>
    <scope>NUCLEOTIDE SEQUENCE [LARGE SCALE GENOMIC DNA]</scope>
    <source>
        <strain evidence="6 7">Hp12</strain>
    </source>
</reference>
<feature type="transmembrane region" description="Helical" evidence="4">
    <location>
        <begin position="113"/>
        <end position="132"/>
    </location>
</feature>